<dbReference type="RefSeq" id="WP_091520218.1">
    <property type="nucleotide sequence ID" value="NZ_FORF01000006.1"/>
</dbReference>
<keyword evidence="3" id="KW-1185">Reference proteome</keyword>
<dbReference type="OrthoDB" id="8115249at2"/>
<dbReference type="STRING" id="1121003.SAMN03080618_01387"/>
<feature type="compositionally biased region" description="Basic and acidic residues" evidence="1">
    <location>
        <begin position="103"/>
        <end position="123"/>
    </location>
</feature>
<dbReference type="EMBL" id="FORF01000006">
    <property type="protein sequence ID" value="SFI80003.1"/>
    <property type="molecule type" value="Genomic_DNA"/>
</dbReference>
<organism evidence="2 3">
    <name type="scientific">Aquamicrobium aerolatum DSM 21857</name>
    <dbReference type="NCBI Taxonomy" id="1121003"/>
    <lineage>
        <taxon>Bacteria</taxon>
        <taxon>Pseudomonadati</taxon>
        <taxon>Pseudomonadota</taxon>
        <taxon>Alphaproteobacteria</taxon>
        <taxon>Hyphomicrobiales</taxon>
        <taxon>Phyllobacteriaceae</taxon>
        <taxon>Aerobium</taxon>
    </lineage>
</organism>
<reference evidence="3" key="1">
    <citation type="submission" date="2016-10" db="EMBL/GenBank/DDBJ databases">
        <authorList>
            <person name="Varghese N."/>
            <person name="Submissions S."/>
        </authorList>
    </citation>
    <scope>NUCLEOTIDE SEQUENCE [LARGE SCALE GENOMIC DNA]</scope>
    <source>
        <strain evidence="3">DSM 21857</strain>
    </source>
</reference>
<evidence type="ECO:0000313" key="2">
    <source>
        <dbReference type="EMBL" id="SFI80003.1"/>
    </source>
</evidence>
<name>A0A1I3L5I8_9HYPH</name>
<evidence type="ECO:0000313" key="3">
    <source>
        <dbReference type="Proteomes" id="UP000242763"/>
    </source>
</evidence>
<proteinExistence type="predicted"/>
<evidence type="ECO:0000256" key="1">
    <source>
        <dbReference type="SAM" id="MobiDB-lite"/>
    </source>
</evidence>
<dbReference type="PROSITE" id="PS51257">
    <property type="entry name" value="PROKAR_LIPOPROTEIN"/>
    <property type="match status" value="1"/>
</dbReference>
<sequence>MTIWREAFISCFVAGSATVLSFLAGCTTVSLEDAFPAAVQAPPKQDTTPVSRPGEYPNLNVAPQPSGPQLTNDESRAAVEELRQKRARQAAGGGQGTSLDGADELRRLANSHAEETLRAIEGE</sequence>
<feature type="compositionally biased region" description="Polar residues" evidence="1">
    <location>
        <begin position="61"/>
        <end position="72"/>
    </location>
</feature>
<dbReference type="Proteomes" id="UP000242763">
    <property type="component" value="Unassembled WGS sequence"/>
</dbReference>
<protein>
    <submittedName>
        <fullName evidence="2">Uncharacterized protein</fullName>
    </submittedName>
</protein>
<feature type="compositionally biased region" description="Basic and acidic residues" evidence="1">
    <location>
        <begin position="73"/>
        <end position="84"/>
    </location>
</feature>
<feature type="region of interest" description="Disordered" evidence="1">
    <location>
        <begin position="40"/>
        <end position="123"/>
    </location>
</feature>
<accession>A0A1I3L5I8</accession>
<gene>
    <name evidence="2" type="ORF">SAMN03080618_01387</name>
</gene>
<dbReference type="AlphaFoldDB" id="A0A1I3L5I8"/>